<dbReference type="OrthoDB" id="9991317at2759"/>
<dbReference type="Gene3D" id="1.25.40.10">
    <property type="entry name" value="Tetratricopeptide repeat domain"/>
    <property type="match status" value="1"/>
</dbReference>
<dbReference type="RefSeq" id="XP_004025047.1">
    <property type="nucleotide sequence ID" value="XM_004024998.1"/>
</dbReference>
<dbReference type="PANTHER" id="PTHR23082:SF0">
    <property type="entry name" value="GENERAL TRANSCRIPTION FACTOR 3C POLYPEPTIDE 3"/>
    <property type="match status" value="1"/>
</dbReference>
<dbReference type="GO" id="GO:0000127">
    <property type="term" value="C:transcription factor TFIIIC complex"/>
    <property type="evidence" value="ECO:0007669"/>
    <property type="project" value="TreeGrafter"/>
</dbReference>
<dbReference type="eggNOG" id="KOG2076">
    <property type="taxonomic scope" value="Eukaryota"/>
</dbReference>
<feature type="repeat" description="TPR" evidence="1">
    <location>
        <begin position="144"/>
        <end position="177"/>
    </location>
</feature>
<evidence type="ECO:0000313" key="3">
    <source>
        <dbReference type="EMBL" id="EGR27595.1"/>
    </source>
</evidence>
<dbReference type="PANTHER" id="PTHR23082">
    <property type="entry name" value="TRANSCRIPTION INITIATION FACTOR IIIC TFIIIC , POLYPEPTIDE 3-RELATED"/>
    <property type="match status" value="1"/>
</dbReference>
<dbReference type="InterPro" id="IPR019734">
    <property type="entry name" value="TPR_rpt"/>
</dbReference>
<dbReference type="Pfam" id="PF12895">
    <property type="entry name" value="ANAPC3"/>
    <property type="match status" value="1"/>
</dbReference>
<evidence type="ECO:0000256" key="2">
    <source>
        <dbReference type="SAM" id="MobiDB-lite"/>
    </source>
</evidence>
<protein>
    <recommendedName>
        <fullName evidence="5">Tetratricopeptide repeat protein</fullName>
    </recommendedName>
</protein>
<dbReference type="GeneID" id="14903652"/>
<feature type="region of interest" description="Disordered" evidence="2">
    <location>
        <begin position="1"/>
        <end position="23"/>
    </location>
</feature>
<organism evidence="3 4">
    <name type="scientific">Ichthyophthirius multifiliis</name>
    <name type="common">White spot disease agent</name>
    <name type="synonym">Ich</name>
    <dbReference type="NCBI Taxonomy" id="5932"/>
    <lineage>
        <taxon>Eukaryota</taxon>
        <taxon>Sar</taxon>
        <taxon>Alveolata</taxon>
        <taxon>Ciliophora</taxon>
        <taxon>Intramacronucleata</taxon>
        <taxon>Oligohymenophorea</taxon>
        <taxon>Hymenostomatida</taxon>
        <taxon>Ophryoglenina</taxon>
        <taxon>Ichthyophthirius</taxon>
    </lineage>
</organism>
<reference evidence="3 4" key="1">
    <citation type="submission" date="2011-07" db="EMBL/GenBank/DDBJ databases">
        <authorList>
            <person name="Coyne R."/>
            <person name="Brami D."/>
            <person name="Johnson J."/>
            <person name="Hostetler J."/>
            <person name="Hannick L."/>
            <person name="Clark T."/>
            <person name="Cassidy-Hanley D."/>
            <person name="Inman J."/>
        </authorList>
    </citation>
    <scope>NUCLEOTIDE SEQUENCE [LARGE SCALE GENOMIC DNA]</scope>
    <source>
        <strain evidence="3 4">G5</strain>
    </source>
</reference>
<dbReference type="Proteomes" id="UP000008983">
    <property type="component" value="Unassembled WGS sequence"/>
</dbReference>
<dbReference type="STRING" id="857967.G0R4N5"/>
<dbReference type="AlphaFoldDB" id="G0R4N5"/>
<keyword evidence="4" id="KW-1185">Reference proteome</keyword>
<gene>
    <name evidence="3" type="ORF">IMG5_193950</name>
</gene>
<dbReference type="PROSITE" id="PS50005">
    <property type="entry name" value="TPR"/>
    <property type="match status" value="1"/>
</dbReference>
<sequence length="343" mass="41749">MEDTQENNSDLYSDFSDEEQRHKDLKTRYKYQRQQKIPPQITQLIGDANYKYYFQDKATEAIQIAKDIIRQYPSFSDPYELLGNIFEDYKMIKEAAEYQFLAAYQSNSSAKKWEQIGYLYKEAKCFDSAGYCFGRALKSEGQNSQLWFERGKCYQQIGELKKAIHCYEKVMFMNENNIEAVKNCAKLYLKLDNHEESIKILKKYTKNNTENKDFNLIHMICQIYNMVKKNIYINYIKINRNNNLRIQLIFQMKYYKQLNKNFLRIKYKKQYNYLYQYKYFTLYLYIEPPKHKKVTQYSKTLLKRDNFLYYRMKTKNIQNQCKNYPKCTQKPKINKNHQKYTKL</sequence>
<keyword evidence="1" id="KW-0802">TPR repeat</keyword>
<dbReference type="InParanoid" id="G0R4N5"/>
<dbReference type="GO" id="GO:0006383">
    <property type="term" value="P:transcription by RNA polymerase III"/>
    <property type="evidence" value="ECO:0007669"/>
    <property type="project" value="InterPro"/>
</dbReference>
<dbReference type="EMBL" id="GL984352">
    <property type="protein sequence ID" value="EGR27595.1"/>
    <property type="molecule type" value="Genomic_DNA"/>
</dbReference>
<dbReference type="SUPFAM" id="SSF48452">
    <property type="entry name" value="TPR-like"/>
    <property type="match status" value="1"/>
</dbReference>
<dbReference type="SMART" id="SM00028">
    <property type="entry name" value="TPR"/>
    <property type="match status" value="3"/>
</dbReference>
<accession>G0R4N5</accession>
<proteinExistence type="predicted"/>
<evidence type="ECO:0000313" key="4">
    <source>
        <dbReference type="Proteomes" id="UP000008983"/>
    </source>
</evidence>
<evidence type="ECO:0000256" key="1">
    <source>
        <dbReference type="PROSITE-ProRule" id="PRU00339"/>
    </source>
</evidence>
<feature type="compositionally biased region" description="Polar residues" evidence="2">
    <location>
        <begin position="1"/>
        <end position="11"/>
    </location>
</feature>
<dbReference type="OMA" id="SDHEEWI"/>
<name>G0R4N5_ICHMU</name>
<dbReference type="InterPro" id="IPR039340">
    <property type="entry name" value="Tfc4/TFIIIC-102/Sfc4"/>
</dbReference>
<evidence type="ECO:0008006" key="5">
    <source>
        <dbReference type="Google" id="ProtNLM"/>
    </source>
</evidence>
<dbReference type="InterPro" id="IPR011990">
    <property type="entry name" value="TPR-like_helical_dom_sf"/>
</dbReference>